<dbReference type="Pfam" id="PF01743">
    <property type="entry name" value="PolyA_pol"/>
    <property type="match status" value="1"/>
</dbReference>
<dbReference type="InterPro" id="IPR032828">
    <property type="entry name" value="PolyA_RNA-bd"/>
</dbReference>
<feature type="binding site" evidence="11">
    <location>
        <position position="28"/>
    </location>
    <ligand>
        <name>ATP</name>
        <dbReference type="ChEBI" id="CHEBI:30616"/>
    </ligand>
</feature>
<dbReference type="AlphaFoldDB" id="W4VDA7"/>
<evidence type="ECO:0000256" key="4">
    <source>
        <dbReference type="ARBA" id="ARBA00022695"/>
    </source>
</evidence>
<evidence type="ECO:0000256" key="9">
    <source>
        <dbReference type="ARBA" id="ARBA00022842"/>
    </source>
</evidence>
<feature type="binding site" evidence="11">
    <location>
        <position position="41"/>
    </location>
    <ligand>
        <name>Mg(2+)</name>
        <dbReference type="ChEBI" id="CHEBI:18420"/>
    </ligand>
</feature>
<feature type="domain" description="CCA-adding enzyme C-terminal" evidence="14">
    <location>
        <begin position="256"/>
        <end position="389"/>
    </location>
</feature>
<evidence type="ECO:0000256" key="11">
    <source>
        <dbReference type="HAMAP-Rule" id="MF_01263"/>
    </source>
</evidence>
<dbReference type="RefSeq" id="WP_035721115.1">
    <property type="nucleotide sequence ID" value="NZ_BAVS01000001.1"/>
</dbReference>
<keyword evidence="5 11" id="KW-0479">Metal-binding</keyword>
<feature type="binding site" evidence="11">
    <location>
        <position position="155"/>
    </location>
    <ligand>
        <name>CTP</name>
        <dbReference type="ChEBI" id="CHEBI:37563"/>
    </ligand>
</feature>
<organism evidence="15 16">
    <name type="scientific">Gracilibacillus boraciitolerans JCM 21714</name>
    <dbReference type="NCBI Taxonomy" id="1298598"/>
    <lineage>
        <taxon>Bacteria</taxon>
        <taxon>Bacillati</taxon>
        <taxon>Bacillota</taxon>
        <taxon>Bacilli</taxon>
        <taxon>Bacillales</taxon>
        <taxon>Bacillaceae</taxon>
        <taxon>Gracilibacillus</taxon>
    </lineage>
</organism>
<feature type="binding site" evidence="11">
    <location>
        <position position="112"/>
    </location>
    <ligand>
        <name>CTP</name>
        <dbReference type="ChEBI" id="CHEBI:37563"/>
    </ligand>
</feature>
<evidence type="ECO:0000256" key="3">
    <source>
        <dbReference type="ARBA" id="ARBA00022694"/>
    </source>
</evidence>
<evidence type="ECO:0000256" key="7">
    <source>
        <dbReference type="ARBA" id="ARBA00022800"/>
    </source>
</evidence>
<keyword evidence="6 11" id="KW-0547">Nucleotide-binding</keyword>
<evidence type="ECO:0000259" key="12">
    <source>
        <dbReference type="Pfam" id="PF01743"/>
    </source>
</evidence>
<dbReference type="Gene3D" id="1.10.3090.10">
    <property type="entry name" value="cca-adding enzyme, domain 2"/>
    <property type="match status" value="1"/>
</dbReference>
<feature type="binding site" evidence="11">
    <location>
        <position position="158"/>
    </location>
    <ligand>
        <name>CTP</name>
        <dbReference type="ChEBI" id="CHEBI:37563"/>
    </ligand>
</feature>
<dbReference type="GO" id="GO:0042245">
    <property type="term" value="P:RNA repair"/>
    <property type="evidence" value="ECO:0007669"/>
    <property type="project" value="UniProtKB-KW"/>
</dbReference>
<comment type="miscellaneous">
    <text evidence="11">A single active site specifically recognizes both ATP and CTP and is responsible for their addition.</text>
</comment>
<dbReference type="Proteomes" id="UP000019102">
    <property type="component" value="Unassembled WGS sequence"/>
</dbReference>
<gene>
    <name evidence="11" type="primary">cca</name>
    <name evidence="15" type="ORF">JCM21714_338</name>
</gene>
<protein>
    <recommendedName>
        <fullName evidence="11">CCA-adding enzyme</fullName>
        <ecNumber evidence="11">2.7.7.72</ecNumber>
    </recommendedName>
    <alternativeName>
        <fullName evidence="11">CCA tRNA nucleotidyltransferase</fullName>
    </alternativeName>
    <alternativeName>
        <fullName evidence="11">tRNA CCA-pyrophosphorylase</fullName>
    </alternativeName>
    <alternativeName>
        <fullName evidence="11">tRNA adenylyl-/cytidylyl- transferase</fullName>
    </alternativeName>
    <alternativeName>
        <fullName evidence="11">tRNA nucleotidyltransferase</fullName>
    </alternativeName>
    <alternativeName>
        <fullName evidence="11">tRNA-NT</fullName>
    </alternativeName>
</protein>
<dbReference type="SUPFAM" id="SSF81891">
    <property type="entry name" value="Poly A polymerase C-terminal region-like"/>
    <property type="match status" value="1"/>
</dbReference>
<feature type="binding site" evidence="11">
    <location>
        <position position="161"/>
    </location>
    <ligand>
        <name>CTP</name>
        <dbReference type="ChEBI" id="CHEBI:37563"/>
    </ligand>
</feature>
<dbReference type="PANTHER" id="PTHR46173">
    <property type="entry name" value="CCA TRNA NUCLEOTIDYLTRANSFERASE 1, MITOCHONDRIAL"/>
    <property type="match status" value="1"/>
</dbReference>
<feature type="domain" description="tRNA nucleotidyltransferase/poly(A) polymerase RNA and SrmB- binding" evidence="13">
    <location>
        <begin position="170"/>
        <end position="228"/>
    </location>
</feature>
<feature type="binding site" evidence="11">
    <location>
        <position position="161"/>
    </location>
    <ligand>
        <name>ATP</name>
        <dbReference type="ChEBI" id="CHEBI:30616"/>
    </ligand>
</feature>
<accession>W4VDA7</accession>
<feature type="binding site" evidence="11">
    <location>
        <position position="164"/>
    </location>
    <ligand>
        <name>CTP</name>
        <dbReference type="ChEBI" id="CHEBI:37563"/>
    </ligand>
</feature>
<dbReference type="Gene3D" id="1.10.246.80">
    <property type="match status" value="1"/>
</dbReference>
<dbReference type="GO" id="GO:0160016">
    <property type="term" value="F:CCACCA tRNA nucleotidyltransferase activity"/>
    <property type="evidence" value="ECO:0007669"/>
    <property type="project" value="RHEA"/>
</dbReference>
<dbReference type="Pfam" id="PF12627">
    <property type="entry name" value="PolyA_pol_RNAbd"/>
    <property type="match status" value="1"/>
</dbReference>
<proteinExistence type="inferred from homology"/>
<feature type="binding site" evidence="11">
    <location>
        <position position="31"/>
    </location>
    <ligand>
        <name>ATP</name>
        <dbReference type="ChEBI" id="CHEBI:30616"/>
    </ligand>
</feature>
<dbReference type="InterPro" id="IPR050264">
    <property type="entry name" value="Bact_CCA-adding_enz_type3_sf"/>
</dbReference>
<evidence type="ECO:0000313" key="15">
    <source>
        <dbReference type="EMBL" id="GAE91390.1"/>
    </source>
</evidence>
<reference evidence="15 16" key="1">
    <citation type="journal article" date="2014" name="Genome Announc.">
        <title>Draft Genome Sequence of the Boron-Tolerant and Moderately Halotolerant Bacterium Gracilibacillus boraciitolerans JCM 21714T.</title>
        <authorList>
            <person name="Ahmed I."/>
            <person name="Oshima K."/>
            <person name="Suda W."/>
            <person name="Kitamura K."/>
            <person name="Iida T."/>
            <person name="Ohmori Y."/>
            <person name="Fujiwara T."/>
            <person name="Hattori M."/>
            <person name="Ohkuma M."/>
        </authorList>
    </citation>
    <scope>NUCLEOTIDE SEQUENCE [LARGE SCALE GENOMIC DNA]</scope>
    <source>
        <strain evidence="15 16">JCM 21714</strain>
    </source>
</reference>
<keyword evidence="3 11" id="KW-0819">tRNA processing</keyword>
<dbReference type="InterPro" id="IPR043519">
    <property type="entry name" value="NT_sf"/>
</dbReference>
<feature type="binding site" evidence="11">
    <location>
        <position position="31"/>
    </location>
    <ligand>
        <name>CTP</name>
        <dbReference type="ChEBI" id="CHEBI:37563"/>
    </ligand>
</feature>
<feature type="binding site" evidence="11">
    <location>
        <position position="164"/>
    </location>
    <ligand>
        <name>ATP</name>
        <dbReference type="ChEBI" id="CHEBI:30616"/>
    </ligand>
</feature>
<comment type="catalytic activity">
    <reaction evidence="11">
        <text>a tRNA precursor + 2 CTP + ATP = a tRNA with a 3' CCA end + 3 diphosphate</text>
        <dbReference type="Rhea" id="RHEA:14433"/>
        <dbReference type="Rhea" id="RHEA-COMP:10465"/>
        <dbReference type="Rhea" id="RHEA-COMP:10468"/>
        <dbReference type="ChEBI" id="CHEBI:30616"/>
        <dbReference type="ChEBI" id="CHEBI:33019"/>
        <dbReference type="ChEBI" id="CHEBI:37563"/>
        <dbReference type="ChEBI" id="CHEBI:74896"/>
        <dbReference type="ChEBI" id="CHEBI:83071"/>
        <dbReference type="EC" id="2.7.7.72"/>
    </reaction>
</comment>
<dbReference type="HAMAP" id="MF_01263">
    <property type="entry name" value="CCA_bact_type3"/>
    <property type="match status" value="1"/>
</dbReference>
<evidence type="ECO:0000256" key="2">
    <source>
        <dbReference type="ARBA" id="ARBA00022679"/>
    </source>
</evidence>
<dbReference type="Gene3D" id="3.30.460.10">
    <property type="entry name" value="Beta Polymerase, domain 2"/>
    <property type="match status" value="1"/>
</dbReference>
<dbReference type="InterPro" id="IPR032810">
    <property type="entry name" value="CCA-adding_enz_C"/>
</dbReference>
<dbReference type="STRING" id="1298598.JCM21714_338"/>
<dbReference type="SUPFAM" id="SSF81301">
    <property type="entry name" value="Nucleotidyltransferase"/>
    <property type="match status" value="1"/>
</dbReference>
<keyword evidence="4 11" id="KW-0548">Nucleotidyltransferase</keyword>
<feature type="domain" description="Poly A polymerase head" evidence="12">
    <location>
        <begin position="23"/>
        <end position="143"/>
    </location>
</feature>
<evidence type="ECO:0000256" key="5">
    <source>
        <dbReference type="ARBA" id="ARBA00022723"/>
    </source>
</evidence>
<feature type="binding site" evidence="11">
    <location>
        <position position="28"/>
    </location>
    <ligand>
        <name>CTP</name>
        <dbReference type="ChEBI" id="CHEBI:37563"/>
    </ligand>
</feature>
<keyword evidence="2 11" id="KW-0808">Transferase</keyword>
<keyword evidence="7 11" id="KW-0692">RNA repair</keyword>
<comment type="function">
    <text evidence="11">Catalyzes the addition and repair of the essential 3'-terminal CCA sequence in tRNAs without using a nucleic acid template. Adds these three nucleotides in the order of C, C, and A to the tRNA nucleotide-73, using CTP and ATP as substrates and producing inorganic pyrophosphate. tRNA 3'-terminal CCA addition is required both for tRNA processing and repair. Also involved in tRNA surveillance by mediating tandem CCA addition to generate a CCACCA at the 3' terminus of unstable tRNAs. While stable tRNAs receive only 3'-terminal CCA, unstable tRNAs are marked with CCACCA and rapidly degraded.</text>
</comment>
<sequence length="393" mass="45490">MDNKLFSLAKEVIQKLEIHGYQAYIVGGAVRDSLLQRSVGDIDIATSAFPDEVQNIFPKVIPTGIQHGTVMVRYQSVSFEVTTFRTESAYSDSRRPDQVKFVSNLIEDLARRDFTMNAIAMDHSKCLIDPFAGQQDIDNKLIRTVGDANDRFREDALRMMRAIRFQSQLGFEIDRSALVSIEKNSPLMRNISIERIATEWEKMIKGDHFHIAKQTLIETGLYRFLPIISNHQVVKILKNTMISFPSFSAFIAYMHIKVNDILISDWTQQWKLSNQLKKESKLLVHLLQDYHKEEIAWVVYNLPEQLMEDFYLVLILCTDTSFSLSQLKMIKRSLPIKNRNKLIINGSDIVAFFPEREKGAWIHELLLRIEKAVVTGRLENSKKAIREWLHDDQ</sequence>
<dbReference type="Pfam" id="PF13735">
    <property type="entry name" value="tRNA_NucTran2_2"/>
    <property type="match status" value="1"/>
</dbReference>
<evidence type="ECO:0000256" key="1">
    <source>
        <dbReference type="ARBA" id="ARBA00001946"/>
    </source>
</evidence>
<dbReference type="GO" id="GO:0004810">
    <property type="term" value="F:CCA tRNA nucleotidyltransferase activity"/>
    <property type="evidence" value="ECO:0007669"/>
    <property type="project" value="UniProtKB-UniRule"/>
</dbReference>
<name>W4VDA7_9BACI</name>
<keyword evidence="16" id="KW-1185">Reference proteome</keyword>
<dbReference type="PANTHER" id="PTHR46173:SF1">
    <property type="entry name" value="CCA TRNA NUCLEOTIDYLTRANSFERASE 1, MITOCHONDRIAL"/>
    <property type="match status" value="1"/>
</dbReference>
<feature type="binding site" evidence="11">
    <location>
        <position position="158"/>
    </location>
    <ligand>
        <name>ATP</name>
        <dbReference type="ChEBI" id="CHEBI:30616"/>
    </ligand>
</feature>
<feature type="binding site" evidence="11">
    <location>
        <position position="43"/>
    </location>
    <ligand>
        <name>Mg(2+)</name>
        <dbReference type="ChEBI" id="CHEBI:18420"/>
    </ligand>
</feature>
<dbReference type="OrthoDB" id="9805698at2"/>
<dbReference type="InterPro" id="IPR002646">
    <property type="entry name" value="PolA_pol_head_dom"/>
</dbReference>
<dbReference type="InterPro" id="IPR023068">
    <property type="entry name" value="CCA-adding_enz_firmicutes"/>
</dbReference>
<evidence type="ECO:0000256" key="8">
    <source>
        <dbReference type="ARBA" id="ARBA00022840"/>
    </source>
</evidence>
<dbReference type="GO" id="GO:0005524">
    <property type="term" value="F:ATP binding"/>
    <property type="evidence" value="ECO:0007669"/>
    <property type="project" value="UniProtKB-UniRule"/>
</dbReference>
<evidence type="ECO:0000256" key="10">
    <source>
        <dbReference type="ARBA" id="ARBA00022884"/>
    </source>
</evidence>
<keyword evidence="9 11" id="KW-0460">Magnesium</keyword>
<evidence type="ECO:0000259" key="14">
    <source>
        <dbReference type="Pfam" id="PF13735"/>
    </source>
</evidence>
<evidence type="ECO:0000256" key="6">
    <source>
        <dbReference type="ARBA" id="ARBA00022741"/>
    </source>
</evidence>
<dbReference type="CDD" id="cd05398">
    <property type="entry name" value="NT_ClassII-CCAase"/>
    <property type="match status" value="1"/>
</dbReference>
<dbReference type="GO" id="GO:0000049">
    <property type="term" value="F:tRNA binding"/>
    <property type="evidence" value="ECO:0007669"/>
    <property type="project" value="UniProtKB-UniRule"/>
</dbReference>
<feature type="binding site" evidence="11">
    <location>
        <position position="112"/>
    </location>
    <ligand>
        <name>ATP</name>
        <dbReference type="ChEBI" id="CHEBI:30616"/>
    </ligand>
</feature>
<dbReference type="GO" id="GO:0001680">
    <property type="term" value="P:tRNA 3'-terminal CCA addition"/>
    <property type="evidence" value="ECO:0007669"/>
    <property type="project" value="UniProtKB-UniRule"/>
</dbReference>
<evidence type="ECO:0000259" key="13">
    <source>
        <dbReference type="Pfam" id="PF12627"/>
    </source>
</evidence>
<feature type="binding site" evidence="11">
    <location>
        <position position="155"/>
    </location>
    <ligand>
        <name>ATP</name>
        <dbReference type="ChEBI" id="CHEBI:30616"/>
    </ligand>
</feature>
<dbReference type="EC" id="2.7.7.72" evidence="11"/>
<keyword evidence="10 11" id="KW-0694">RNA-binding</keyword>
<comment type="subunit">
    <text evidence="11">Homodimer.</text>
</comment>
<evidence type="ECO:0000313" key="16">
    <source>
        <dbReference type="Proteomes" id="UP000019102"/>
    </source>
</evidence>
<keyword evidence="8 11" id="KW-0067">ATP-binding</keyword>
<comment type="catalytic activity">
    <reaction evidence="11">
        <text>a tRNA with a 3' CCA end + 2 CTP + ATP = a tRNA with a 3' CCACCA end + 3 diphosphate</text>
        <dbReference type="Rhea" id="RHEA:76235"/>
        <dbReference type="Rhea" id="RHEA-COMP:10468"/>
        <dbReference type="Rhea" id="RHEA-COMP:18655"/>
        <dbReference type="ChEBI" id="CHEBI:30616"/>
        <dbReference type="ChEBI" id="CHEBI:33019"/>
        <dbReference type="ChEBI" id="CHEBI:37563"/>
        <dbReference type="ChEBI" id="CHEBI:83071"/>
        <dbReference type="ChEBI" id="CHEBI:195187"/>
    </reaction>
</comment>
<comment type="similarity">
    <text evidence="11">Belongs to the tRNA nucleotidyltransferase/poly(A) polymerase family. Bacterial CCA-adding enzyme type 3 subfamily.</text>
</comment>
<dbReference type="GO" id="GO:0000287">
    <property type="term" value="F:magnesium ion binding"/>
    <property type="evidence" value="ECO:0007669"/>
    <property type="project" value="UniProtKB-UniRule"/>
</dbReference>
<dbReference type="NCBIfam" id="NF009814">
    <property type="entry name" value="PRK13299.1"/>
    <property type="match status" value="1"/>
</dbReference>
<comment type="cofactor">
    <cofactor evidence="1 11">
        <name>Mg(2+)</name>
        <dbReference type="ChEBI" id="CHEBI:18420"/>
    </cofactor>
</comment>
<dbReference type="EMBL" id="BAVS01000001">
    <property type="protein sequence ID" value="GAE91390.1"/>
    <property type="molecule type" value="Genomic_DNA"/>
</dbReference>
<dbReference type="eggNOG" id="COG0617">
    <property type="taxonomic scope" value="Bacteria"/>
</dbReference>
<comment type="caution">
    <text evidence="15">The sequence shown here is derived from an EMBL/GenBank/DDBJ whole genome shotgun (WGS) entry which is preliminary data.</text>
</comment>